<keyword evidence="5" id="KW-1185">Reference proteome</keyword>
<dbReference type="AlphaFoldDB" id="A0A493TUU6"/>
<reference evidence="4" key="3">
    <citation type="submission" date="2025-09" db="UniProtKB">
        <authorList>
            <consortium name="Ensembl"/>
        </authorList>
    </citation>
    <scope>IDENTIFICATION</scope>
</reference>
<evidence type="ECO:0000256" key="2">
    <source>
        <dbReference type="ARBA" id="ARBA00023242"/>
    </source>
</evidence>
<dbReference type="InterPro" id="IPR051988">
    <property type="entry name" value="HRR_RAD51_Paralog"/>
</dbReference>
<dbReference type="STRING" id="8840.ENSAPLP00000029564"/>
<evidence type="ECO:0000313" key="5">
    <source>
        <dbReference type="Proteomes" id="UP000016666"/>
    </source>
</evidence>
<dbReference type="GO" id="GO:0005815">
    <property type="term" value="C:microtubule organizing center"/>
    <property type="evidence" value="ECO:0007669"/>
    <property type="project" value="TreeGrafter"/>
</dbReference>
<dbReference type="GO" id="GO:0003697">
    <property type="term" value="F:single-stranded DNA binding"/>
    <property type="evidence" value="ECO:0007669"/>
    <property type="project" value="TreeGrafter"/>
</dbReference>
<dbReference type="Pfam" id="PF21794">
    <property type="entry name" value="RAD51D_N"/>
    <property type="match status" value="1"/>
</dbReference>
<dbReference type="GO" id="GO:0000400">
    <property type="term" value="F:four-way junction DNA binding"/>
    <property type="evidence" value="ECO:0007669"/>
    <property type="project" value="TreeGrafter"/>
</dbReference>
<dbReference type="PANTHER" id="PTHR46457:SF1">
    <property type="entry name" value="DNA REPAIR PROTEIN RAD51 HOMOLOG 4"/>
    <property type="match status" value="1"/>
</dbReference>
<organism evidence="4 5">
    <name type="scientific">Anas platyrhynchos platyrhynchos</name>
    <name type="common">Northern mallard</name>
    <dbReference type="NCBI Taxonomy" id="8840"/>
    <lineage>
        <taxon>Eukaryota</taxon>
        <taxon>Metazoa</taxon>
        <taxon>Chordata</taxon>
        <taxon>Craniata</taxon>
        <taxon>Vertebrata</taxon>
        <taxon>Euteleostomi</taxon>
        <taxon>Archelosauria</taxon>
        <taxon>Archosauria</taxon>
        <taxon>Dinosauria</taxon>
        <taxon>Saurischia</taxon>
        <taxon>Theropoda</taxon>
        <taxon>Coelurosauria</taxon>
        <taxon>Aves</taxon>
        <taxon>Neognathae</taxon>
        <taxon>Galloanserae</taxon>
        <taxon>Anseriformes</taxon>
        <taxon>Anatidae</taxon>
        <taxon>Anatinae</taxon>
        <taxon>Anas</taxon>
    </lineage>
</organism>
<dbReference type="Ensembl" id="ENSAPLT00000039265.1">
    <property type="protein sequence ID" value="ENSAPLP00000029564.1"/>
    <property type="gene ID" value="ENSAPLG00000008196.2"/>
</dbReference>
<proteinExistence type="predicted"/>
<dbReference type="GeneTree" id="ENSGT00940000159095"/>
<name>A0A493TUU6_ANAPP</name>
<dbReference type="PANTHER" id="PTHR46457">
    <property type="entry name" value="DNA REPAIR PROTEIN RAD51 HOMOLOG 4"/>
    <property type="match status" value="1"/>
</dbReference>
<evidence type="ECO:0000256" key="1">
    <source>
        <dbReference type="ARBA" id="ARBA00004123"/>
    </source>
</evidence>
<feature type="domain" description="RAD51D N-terminal" evidence="3">
    <location>
        <begin position="1"/>
        <end position="60"/>
    </location>
</feature>
<accession>A0A493TUU6</accession>
<keyword evidence="2" id="KW-0539">Nucleus</keyword>
<reference evidence="4 5" key="1">
    <citation type="submission" date="2017-10" db="EMBL/GenBank/DDBJ databases">
        <title>A new Pekin duck reference genome.</title>
        <authorList>
            <person name="Hou Z.-C."/>
            <person name="Zhou Z.-K."/>
            <person name="Zhu F."/>
            <person name="Hou S.-S."/>
        </authorList>
    </citation>
    <scope>NUCLEOTIDE SEQUENCE [LARGE SCALE GENOMIC DNA]</scope>
</reference>
<evidence type="ECO:0000259" key="3">
    <source>
        <dbReference type="Pfam" id="PF21794"/>
    </source>
</evidence>
<reference evidence="4" key="2">
    <citation type="submission" date="2025-08" db="UniProtKB">
        <authorList>
            <consortium name="Ensembl"/>
        </authorList>
    </citation>
    <scope>IDENTIFICATION</scope>
</reference>
<dbReference type="Proteomes" id="UP000016666">
    <property type="component" value="Chromosome 20"/>
</dbReference>
<dbReference type="InterPro" id="IPR048943">
    <property type="entry name" value="RAD51D_N"/>
</dbReference>
<protein>
    <submittedName>
        <fullName evidence="4">RAD51 paralog D</fullName>
    </submittedName>
</protein>
<dbReference type="GO" id="GO:0042148">
    <property type="term" value="P:DNA strand invasion"/>
    <property type="evidence" value="ECO:0007669"/>
    <property type="project" value="TreeGrafter"/>
</dbReference>
<gene>
    <name evidence="4" type="primary">RAD51D</name>
</gene>
<comment type="subcellular location">
    <subcellularLocation>
        <location evidence="1">Nucleus</location>
    </subcellularLocation>
</comment>
<dbReference type="GO" id="GO:0007131">
    <property type="term" value="P:reciprocal meiotic recombination"/>
    <property type="evidence" value="ECO:0007669"/>
    <property type="project" value="TreeGrafter"/>
</dbReference>
<dbReference type="GO" id="GO:0000723">
    <property type="term" value="P:telomere maintenance"/>
    <property type="evidence" value="ECO:0007669"/>
    <property type="project" value="TreeGrafter"/>
</dbReference>
<evidence type="ECO:0000313" key="4">
    <source>
        <dbReference type="Ensembl" id="ENSAPLP00000029564.1"/>
    </source>
</evidence>
<dbReference type="GO" id="GO:0033063">
    <property type="term" value="C:Rad51B-Rad51C-Rad51D-XRCC2 complex"/>
    <property type="evidence" value="ECO:0007669"/>
    <property type="project" value="TreeGrafter"/>
</dbReference>
<dbReference type="GO" id="GO:0005657">
    <property type="term" value="C:replication fork"/>
    <property type="evidence" value="ECO:0007669"/>
    <property type="project" value="TreeGrafter"/>
</dbReference>
<sequence>MVVLRAGLCPGLTEEMIQVLRANGVRTVVDFVSSDLEDVSQKCSLSYKALVAVRRVLLAQFSAFPANGADLYEELKSSTAILPTGSPRCASASRPACPSASSSTSCSWTPRGGSLPPASTRCFRPRQRMRKSRQVLWSPSRCSSTACAKTALALACRQPQRCLGCRLCPHGLFWVQTLPPGATLVFLGEKGRARCSHSCSCSLRLLCFASSISTRRTTFMGGINGEEISVRVSVAWYKSIWEQPGWEGHSPVVLGSPWCPQATVQVLGAVGDAALSQLEALQRIQVARVFDVYEMLSALQEVRDRLSQQVRAWLQVPLLTPSWGHPPCSFGTLKNTARHCMGCFLPAGGELHGTFEDGVDRLGLGRDPPAAGRQAVRG</sequence>
<dbReference type="GO" id="GO:0000724">
    <property type="term" value="P:double-strand break repair via homologous recombination"/>
    <property type="evidence" value="ECO:0007669"/>
    <property type="project" value="TreeGrafter"/>
</dbReference>
<dbReference type="GO" id="GO:0008094">
    <property type="term" value="F:ATP-dependent activity, acting on DNA"/>
    <property type="evidence" value="ECO:0007669"/>
    <property type="project" value="TreeGrafter"/>
</dbReference>